<evidence type="ECO:0000256" key="1">
    <source>
        <dbReference type="ARBA" id="ARBA00022729"/>
    </source>
</evidence>
<dbReference type="InterPro" id="IPR008397">
    <property type="entry name" value="Alginate_lyase_dom"/>
</dbReference>
<reference evidence="5 6" key="1">
    <citation type="submission" date="2019-11" db="EMBL/GenBank/DDBJ databases">
        <title>Pedobacter sp. HMF7056 Genome sequencing and assembly.</title>
        <authorList>
            <person name="Kang H."/>
            <person name="Kim H."/>
            <person name="Joh K."/>
        </authorList>
    </citation>
    <scope>NUCLEOTIDE SEQUENCE [LARGE SCALE GENOMIC DNA]</scope>
    <source>
        <strain evidence="5 6">HMF7056</strain>
    </source>
</reference>
<feature type="signal peptide" evidence="3">
    <location>
        <begin position="1"/>
        <end position="22"/>
    </location>
</feature>
<name>A0A7K1XY60_9SPHI</name>
<keyword evidence="6" id="KW-1185">Reference proteome</keyword>
<feature type="domain" description="Alginate lyase" evidence="4">
    <location>
        <begin position="85"/>
        <end position="313"/>
    </location>
</feature>
<dbReference type="Proteomes" id="UP000451233">
    <property type="component" value="Unassembled WGS sequence"/>
</dbReference>
<sequence>MKRQVKKSLVLAFSMVVAGVLVTNCTKKSTLAEEPGSSGQWAEKSGKAVVAADVFKHPGVLNTKESLDIIGNEVDASPTGARGIAYNQVKSYVDNVQPSNAYVAVVTVAGGSSPQSETNFKKDAILSYALALRWAKTGDAQYATKAKNILNGWAYAFQSFAVTGGESRQAALEASWAAPNFTAAAEILRRYTCRNGATSGWSSTDINKFTSFLNNLNQNYIDKVVNTYHMTNNWAVSAGYAKMAIGVFEESLNLYNTGLGIIKERLPNLIQADGSMPGETCSHDDFVHFQYSLTGFSYAANIAAIQNDASVYSDGSSRLRTGYIYLDKIIRHAVTDPCGVTWDNSQIQPGIDIANRRYNTVETNRIQAMGDPHGPTGDNCFLGFTTYTHHQVFP</sequence>
<protein>
    <recommendedName>
        <fullName evidence="4">Alginate lyase domain-containing protein</fullName>
    </recommendedName>
</protein>
<dbReference type="AlphaFoldDB" id="A0A7K1XY60"/>
<dbReference type="RefSeq" id="WP_160906750.1">
    <property type="nucleotide sequence ID" value="NZ_WVHS01000002.1"/>
</dbReference>
<keyword evidence="2" id="KW-0456">Lyase</keyword>
<keyword evidence="1 3" id="KW-0732">Signal</keyword>
<comment type="caution">
    <text evidence="5">The sequence shown here is derived from an EMBL/GenBank/DDBJ whole genome shotgun (WGS) entry which is preliminary data.</text>
</comment>
<evidence type="ECO:0000256" key="3">
    <source>
        <dbReference type="SAM" id="SignalP"/>
    </source>
</evidence>
<dbReference type="Gene3D" id="1.50.10.100">
    <property type="entry name" value="Chondroitin AC/alginate lyase"/>
    <property type="match status" value="1"/>
</dbReference>
<evidence type="ECO:0000259" key="4">
    <source>
        <dbReference type="Pfam" id="PF05426"/>
    </source>
</evidence>
<dbReference type="InterPro" id="IPR008929">
    <property type="entry name" value="Chondroitin_lyas"/>
</dbReference>
<gene>
    <name evidence="5" type="ORF">GS398_10715</name>
</gene>
<evidence type="ECO:0000313" key="6">
    <source>
        <dbReference type="Proteomes" id="UP000451233"/>
    </source>
</evidence>
<accession>A0A7K1XY60</accession>
<dbReference type="Pfam" id="PF05426">
    <property type="entry name" value="Alginate_lyase"/>
    <property type="match status" value="1"/>
</dbReference>
<feature type="chain" id="PRO_5029442036" description="Alginate lyase domain-containing protein" evidence="3">
    <location>
        <begin position="23"/>
        <end position="394"/>
    </location>
</feature>
<evidence type="ECO:0000313" key="5">
    <source>
        <dbReference type="EMBL" id="MXV15777.1"/>
    </source>
</evidence>
<dbReference type="GO" id="GO:0042597">
    <property type="term" value="C:periplasmic space"/>
    <property type="evidence" value="ECO:0007669"/>
    <property type="project" value="InterPro"/>
</dbReference>
<dbReference type="GO" id="GO:0016829">
    <property type="term" value="F:lyase activity"/>
    <property type="evidence" value="ECO:0007669"/>
    <property type="project" value="UniProtKB-KW"/>
</dbReference>
<proteinExistence type="predicted"/>
<dbReference type="EMBL" id="WVHS01000002">
    <property type="protein sequence ID" value="MXV15777.1"/>
    <property type="molecule type" value="Genomic_DNA"/>
</dbReference>
<evidence type="ECO:0000256" key="2">
    <source>
        <dbReference type="ARBA" id="ARBA00023239"/>
    </source>
</evidence>
<organism evidence="5 6">
    <name type="scientific">Hufsiella ginkgonis</name>
    <dbReference type="NCBI Taxonomy" id="2695274"/>
    <lineage>
        <taxon>Bacteria</taxon>
        <taxon>Pseudomonadati</taxon>
        <taxon>Bacteroidota</taxon>
        <taxon>Sphingobacteriia</taxon>
        <taxon>Sphingobacteriales</taxon>
        <taxon>Sphingobacteriaceae</taxon>
        <taxon>Hufsiella</taxon>
    </lineage>
</organism>
<dbReference type="SUPFAM" id="SSF48230">
    <property type="entry name" value="Chondroitin AC/alginate lyase"/>
    <property type="match status" value="1"/>
</dbReference>